<dbReference type="AlphaFoldDB" id="A0A8J6JML9"/>
<comment type="caution">
    <text evidence="2">The sequence shown here is derived from an EMBL/GenBank/DDBJ whole genome shotgun (WGS) entry which is preliminary data.</text>
</comment>
<gene>
    <name evidence="2" type="ORF">H8S62_11145</name>
</gene>
<protein>
    <submittedName>
        <fullName evidence="2">DUF4179 domain-containing protein</fullName>
    </submittedName>
</protein>
<name>A0A8J6JML9_9FIRM</name>
<dbReference type="EMBL" id="JACOPQ010000008">
    <property type="protein sequence ID" value="MBC5737560.1"/>
    <property type="molecule type" value="Genomic_DNA"/>
</dbReference>
<dbReference type="Proteomes" id="UP000607645">
    <property type="component" value="Unassembled WGS sequence"/>
</dbReference>
<evidence type="ECO:0000256" key="1">
    <source>
        <dbReference type="SAM" id="Phobius"/>
    </source>
</evidence>
<dbReference type="RefSeq" id="WP_186919375.1">
    <property type="nucleotide sequence ID" value="NZ_JACOPQ010000008.1"/>
</dbReference>
<evidence type="ECO:0000313" key="3">
    <source>
        <dbReference type="Proteomes" id="UP000607645"/>
    </source>
</evidence>
<reference evidence="2" key="1">
    <citation type="submission" date="2020-08" db="EMBL/GenBank/DDBJ databases">
        <title>Genome public.</title>
        <authorList>
            <person name="Liu C."/>
            <person name="Sun Q."/>
        </authorList>
    </citation>
    <scope>NUCLEOTIDE SEQUENCE</scope>
    <source>
        <strain evidence="2">NSJ-52</strain>
    </source>
</reference>
<feature type="transmembrane region" description="Helical" evidence="1">
    <location>
        <begin position="51"/>
        <end position="70"/>
    </location>
</feature>
<keyword evidence="1" id="KW-0812">Transmembrane</keyword>
<evidence type="ECO:0000313" key="2">
    <source>
        <dbReference type="EMBL" id="MBC5737560.1"/>
    </source>
</evidence>
<accession>A0A8J6JML9</accession>
<proteinExistence type="predicted"/>
<keyword evidence="3" id="KW-1185">Reference proteome</keyword>
<organism evidence="2 3">
    <name type="scientific">Lawsonibacter faecis</name>
    <dbReference type="NCBI Taxonomy" id="2763052"/>
    <lineage>
        <taxon>Bacteria</taxon>
        <taxon>Bacillati</taxon>
        <taxon>Bacillota</taxon>
        <taxon>Clostridia</taxon>
        <taxon>Eubacteriales</taxon>
        <taxon>Oscillospiraceae</taxon>
        <taxon>Lawsonibacter</taxon>
    </lineage>
</organism>
<sequence>MSTQLSALWDELDLGGGCPLPDAAAVKRRVNAALNADPSERKLYMRQKIRFAAILIAAVTALAGTALAVGSNWDAVVKALGAYAPYAQEVTGVSVTDRGVKVTVEAVLADEGRAVAYVSVADLTGDRLDENTVLNGKSAAKCISYDPDSRTALFAITVREQNYNEDDTITLSISSIQPGTQELYGLGFPQQLLTDRTLETRTLPAGEFERGGRQDDAPAVVLLPDQTPAPLEGTDLVWVSSAGFDKEGVFHILYEMAEGVNCYLWPYFQTIEFDDRESPSSYFFSEVRFGGGKYIDISYPAYSDDYGNNDPALVTRENVSHLTLTDAQTILYTRPEIAGDWSVSFSTGALPQRTLAVEDTLSGMHLTAWTLSPMTVRLAVDSSGGTPAYYPLSLHLADGTTVSVPHRGLIEMKEPSAISTDGRHRYDFVITWTLDAPIDPEQVTGVSLGYRMYPVDGTSAGPGYWLDKLPGE</sequence>
<keyword evidence="1" id="KW-0472">Membrane</keyword>
<keyword evidence="1" id="KW-1133">Transmembrane helix</keyword>